<accession>A0A828ZN65</accession>
<dbReference type="EMBL" id="AHXC01000013">
    <property type="protein sequence ID" value="ELB00549.1"/>
    <property type="molecule type" value="Genomic_DNA"/>
</dbReference>
<gene>
    <name evidence="1" type="ORF">OIE_05337</name>
</gene>
<dbReference type="RefSeq" id="WP_002335331.1">
    <property type="nucleotide sequence ID" value="NZ_KB029695.1"/>
</dbReference>
<proteinExistence type="predicted"/>
<evidence type="ECO:0000313" key="2">
    <source>
        <dbReference type="Proteomes" id="UP000010553"/>
    </source>
</evidence>
<sequence length="57" mass="6758">MNKVAYEQKEKDVLKLPYSTRYQALKQEKIRLKKIEIAVPVGYQDKIKKDYNQINAS</sequence>
<evidence type="ECO:0000313" key="1">
    <source>
        <dbReference type="EMBL" id="ELB00549.1"/>
    </source>
</evidence>
<dbReference type="Proteomes" id="UP000010553">
    <property type="component" value="Unassembled WGS sequence"/>
</dbReference>
<organism evidence="1 2">
    <name type="scientific">Enterococcus faecium EnGen0003</name>
    <dbReference type="NCBI Taxonomy" id="1138901"/>
    <lineage>
        <taxon>Bacteria</taxon>
        <taxon>Bacillati</taxon>
        <taxon>Bacillota</taxon>
        <taxon>Bacilli</taxon>
        <taxon>Lactobacillales</taxon>
        <taxon>Enterococcaceae</taxon>
        <taxon>Enterococcus</taxon>
    </lineage>
</organism>
<dbReference type="AlphaFoldDB" id="A0A828ZN65"/>
<name>A0A828ZN65_ENTFC</name>
<protein>
    <submittedName>
        <fullName evidence="1">Uncharacterized protein</fullName>
    </submittedName>
</protein>
<reference evidence="1 2" key="1">
    <citation type="submission" date="2012-12" db="EMBL/GenBank/DDBJ databases">
        <title>The Genome Sequence of Enterococcus faecium E1590.</title>
        <authorList>
            <consortium name="The Broad Institute Genome Sequencing Platform"/>
            <consortium name="The Broad Institute Genome Sequencing Center for Infectious Disease"/>
            <person name="Earl A.M."/>
            <person name="Gilmore M.S."/>
            <person name="van Schaik W."/>
            <person name="Lebreton F."/>
            <person name="Willems R.J."/>
            <person name="Walker B."/>
            <person name="Young S.K."/>
            <person name="Zeng Q."/>
            <person name="Gargeya S."/>
            <person name="Fitzgerald M."/>
            <person name="Haas B."/>
            <person name="Abouelleil A."/>
            <person name="Alvarado L."/>
            <person name="Arachchi H.M."/>
            <person name="Berlin A.M."/>
            <person name="Chapman S.B."/>
            <person name="Dewar J."/>
            <person name="Goldberg J."/>
            <person name="Griggs A."/>
            <person name="Gujja S."/>
            <person name="Hansen M."/>
            <person name="Howarth C."/>
            <person name="Imamovic A."/>
            <person name="Larimer J."/>
            <person name="McCowan C."/>
            <person name="Murphy C."/>
            <person name="Neiman D."/>
            <person name="Pearson M."/>
            <person name="Priest M."/>
            <person name="Roberts A."/>
            <person name="Saif S."/>
            <person name="Shea T."/>
            <person name="Sisk P."/>
            <person name="Sykes S."/>
            <person name="Wortman J."/>
            <person name="Nusbaum C."/>
            <person name="Birren B."/>
        </authorList>
    </citation>
    <scope>NUCLEOTIDE SEQUENCE [LARGE SCALE GENOMIC DNA]</scope>
    <source>
        <strain evidence="1 2">E1590</strain>
    </source>
</reference>
<comment type="caution">
    <text evidence="1">The sequence shown here is derived from an EMBL/GenBank/DDBJ whole genome shotgun (WGS) entry which is preliminary data.</text>
</comment>